<dbReference type="AlphaFoldDB" id="A0A1Q9EYC8"/>
<feature type="transmembrane region" description="Helical" evidence="2">
    <location>
        <begin position="554"/>
        <end position="576"/>
    </location>
</feature>
<keyword evidence="4" id="KW-1185">Reference proteome</keyword>
<evidence type="ECO:0000256" key="1">
    <source>
        <dbReference type="SAM" id="MobiDB-lite"/>
    </source>
</evidence>
<dbReference type="OMA" id="YQMSDIF"/>
<feature type="region of interest" description="Disordered" evidence="1">
    <location>
        <begin position="218"/>
        <end position="249"/>
    </location>
</feature>
<protein>
    <submittedName>
        <fullName evidence="3">Uncharacterized protein</fullName>
    </submittedName>
</protein>
<dbReference type="OrthoDB" id="10456133at2759"/>
<evidence type="ECO:0000256" key="2">
    <source>
        <dbReference type="SAM" id="Phobius"/>
    </source>
</evidence>
<keyword evidence="2" id="KW-0812">Transmembrane</keyword>
<proteinExistence type="predicted"/>
<dbReference type="EMBL" id="LSRX01000044">
    <property type="protein sequence ID" value="OLQ12372.1"/>
    <property type="molecule type" value="Genomic_DNA"/>
</dbReference>
<feature type="compositionally biased region" description="Polar residues" evidence="1">
    <location>
        <begin position="221"/>
        <end position="230"/>
    </location>
</feature>
<keyword evidence="2" id="KW-1133">Transmembrane helix</keyword>
<evidence type="ECO:0000313" key="3">
    <source>
        <dbReference type="EMBL" id="OLQ12372.1"/>
    </source>
</evidence>
<gene>
    <name evidence="3" type="ORF">AK812_SmicGene3726</name>
</gene>
<keyword evidence="2" id="KW-0472">Membrane</keyword>
<sequence length="841" mass="93053">MSLALVSKITDMSAATSPAMATAQVRGAMDGNPESRLGSCSKLLHSETWMKGWQWIGVIVCAISYYAGITRALFLISPPDVLKTDPVVERSNLQLIHYLAKVGMPLASLMVVTFSVIIPMFKFITTFLVMHPPSSVSRDQHAKFCKLLCALSPYQMSDIFLVMLILAYLNTGFSAGGHGEGYECTLCSGFKSFFVYCFVSIVVAQILEVEHAEALEEAVDPQSSRSQPAQVGNEEAPSSPAPSSPQDEVSERPGIYAILRSAAVVPTVHLQNRAHVMLRAGDLVDVTEVVYNKDEMRLRGRIVNPPGWISILDLDDGHRWAERQEDAPDVEENLVRLLVFVFLWASCIFTLLVLPAPPMSLQARSGGVGGVIVYRQEPTLSHLFDALWMQSPLFSGLMVLVLMVTPALFLCVAFARIMLFRHFFDPIWARRLWYLEQLLKPWVMGDVAAVSITSLFLSIQEPSTDFVFLCVRLAQPPLGFLACLGQGVACWGMRWCALPLRPGREAAANSSPQRVRPMDEAAESKAPLLLVAFDTAAKYCQPAPKQGGAPPWTFSWLACLVWRELFVWLFWFTIFWRLGPSEPPFVHSLKDLNVVLRGEVPRVNMLLMEHIPSSIGDCWAVKQHHLHLAEDYCKPVPMVPLHVPFEDLSARVVFIDGISSLRIMELQVLPENRLVLEDAGPFSASFDNGQRWAIKIKGEFSDLKIWAEATKGNEDLVDGYICCHRPYHVGLQLSMLCRDPEGFAGNLTVDNFQIDPVSLNTRWADGTPAEGEQSTFEIEMGGNDPDLIHQAIKKHLESAIVAKTGGATPVKAGLPPFALSSLLNKLLRFNGGTHCPRADGA</sequence>
<feature type="transmembrane region" description="Helical" evidence="2">
    <location>
        <begin position="393"/>
        <end position="417"/>
    </location>
</feature>
<accession>A0A1Q9EYC8</accession>
<feature type="transmembrane region" description="Helical" evidence="2">
    <location>
        <begin position="334"/>
        <end position="354"/>
    </location>
</feature>
<feature type="transmembrane region" description="Helical" evidence="2">
    <location>
        <begin position="55"/>
        <end position="76"/>
    </location>
</feature>
<dbReference type="Proteomes" id="UP000186817">
    <property type="component" value="Unassembled WGS sequence"/>
</dbReference>
<dbReference type="Pfam" id="PF04403">
    <property type="entry name" value="PqiA"/>
    <property type="match status" value="1"/>
</dbReference>
<dbReference type="InterPro" id="IPR007498">
    <property type="entry name" value="PqiA-like"/>
</dbReference>
<organism evidence="3 4">
    <name type="scientific">Symbiodinium microadriaticum</name>
    <name type="common">Dinoflagellate</name>
    <name type="synonym">Zooxanthella microadriatica</name>
    <dbReference type="NCBI Taxonomy" id="2951"/>
    <lineage>
        <taxon>Eukaryota</taxon>
        <taxon>Sar</taxon>
        <taxon>Alveolata</taxon>
        <taxon>Dinophyceae</taxon>
        <taxon>Suessiales</taxon>
        <taxon>Symbiodiniaceae</taxon>
        <taxon>Symbiodinium</taxon>
    </lineage>
</organism>
<name>A0A1Q9EYC8_SYMMI</name>
<feature type="transmembrane region" description="Helical" evidence="2">
    <location>
        <begin position="96"/>
        <end position="124"/>
    </location>
</feature>
<comment type="caution">
    <text evidence="3">The sequence shown here is derived from an EMBL/GenBank/DDBJ whole genome shotgun (WGS) entry which is preliminary data.</text>
</comment>
<evidence type="ECO:0000313" key="4">
    <source>
        <dbReference type="Proteomes" id="UP000186817"/>
    </source>
</evidence>
<reference evidence="3 4" key="1">
    <citation type="submission" date="2016-02" db="EMBL/GenBank/DDBJ databases">
        <title>Genome analysis of coral dinoflagellate symbionts highlights evolutionary adaptations to a symbiotic lifestyle.</title>
        <authorList>
            <person name="Aranda M."/>
            <person name="Li Y."/>
            <person name="Liew Y.J."/>
            <person name="Baumgarten S."/>
            <person name="Simakov O."/>
            <person name="Wilson M."/>
            <person name="Piel J."/>
            <person name="Ashoor H."/>
            <person name="Bougouffa S."/>
            <person name="Bajic V.B."/>
            <person name="Ryu T."/>
            <person name="Ravasi T."/>
            <person name="Bayer T."/>
            <person name="Micklem G."/>
            <person name="Kim H."/>
            <person name="Bhak J."/>
            <person name="Lajeunesse T.C."/>
            <person name="Voolstra C.R."/>
        </authorList>
    </citation>
    <scope>NUCLEOTIDE SEQUENCE [LARGE SCALE GENOMIC DNA]</scope>
    <source>
        <strain evidence="3 4">CCMP2467</strain>
    </source>
</reference>